<accession>A0A1G9EC95</accession>
<evidence type="ECO:0000313" key="2">
    <source>
        <dbReference type="Proteomes" id="UP000199155"/>
    </source>
</evidence>
<dbReference type="STRING" id="417292.SAMN05421806_11171"/>
<sequence>MPPRLPGLFGEAVPDGKRDVLEGRMLWLALEALKLGTNV</sequence>
<evidence type="ECO:0000313" key="1">
    <source>
        <dbReference type="EMBL" id="SDK73772.1"/>
    </source>
</evidence>
<keyword evidence="2" id="KW-1185">Reference proteome</keyword>
<proteinExistence type="predicted"/>
<organism evidence="1 2">
    <name type="scientific">Streptomyces indicus</name>
    <dbReference type="NCBI Taxonomy" id="417292"/>
    <lineage>
        <taxon>Bacteria</taxon>
        <taxon>Bacillati</taxon>
        <taxon>Actinomycetota</taxon>
        <taxon>Actinomycetes</taxon>
        <taxon>Kitasatosporales</taxon>
        <taxon>Streptomycetaceae</taxon>
        <taxon>Streptomyces</taxon>
    </lineage>
</organism>
<name>A0A1G9EC95_9ACTN</name>
<reference evidence="1 2" key="1">
    <citation type="submission" date="2016-10" db="EMBL/GenBank/DDBJ databases">
        <authorList>
            <person name="de Groot N.N."/>
        </authorList>
    </citation>
    <scope>NUCLEOTIDE SEQUENCE [LARGE SCALE GENOMIC DNA]</scope>
    <source>
        <strain evidence="1 2">CGMCC 4.5727</strain>
    </source>
</reference>
<dbReference type="AlphaFoldDB" id="A0A1G9EC95"/>
<protein>
    <submittedName>
        <fullName evidence="1">Uncharacterized protein</fullName>
    </submittedName>
</protein>
<dbReference type="EMBL" id="FNFF01000011">
    <property type="protein sequence ID" value="SDK73772.1"/>
    <property type="molecule type" value="Genomic_DNA"/>
</dbReference>
<dbReference type="Proteomes" id="UP000199155">
    <property type="component" value="Unassembled WGS sequence"/>
</dbReference>
<gene>
    <name evidence="1" type="ORF">SAMN05421806_11171</name>
</gene>